<feature type="transmembrane region" description="Helical" evidence="1">
    <location>
        <begin position="50"/>
        <end position="71"/>
    </location>
</feature>
<dbReference type="AlphaFoldDB" id="A0A1Y1YHZ3"/>
<accession>A0A1Y1YHZ3</accession>
<dbReference type="InParanoid" id="A0A1Y1YHZ3"/>
<proteinExistence type="predicted"/>
<keyword evidence="1" id="KW-1133">Transmembrane helix</keyword>
<sequence length="84" mass="8856">MTSQATQEIPKVGDVPSGLFRKLLIMTAALILSPITLFFVLQSLTGSNAVSAGAAAILANVIVFGYVATIMNSESEEEKLKKAE</sequence>
<comment type="caution">
    <text evidence="2">The sequence shown here is derived from an EMBL/GenBank/DDBJ whole genome shotgun (WGS) entry which is preliminary data.</text>
</comment>
<evidence type="ECO:0008006" key="4">
    <source>
        <dbReference type="Google" id="ProtNLM"/>
    </source>
</evidence>
<gene>
    <name evidence="2" type="ORF">K493DRAFT_313987</name>
</gene>
<protein>
    <recommendedName>
        <fullName evidence="4">Vacuolar ATPase assembly integral membrane protein VMA21</fullName>
    </recommendedName>
</protein>
<dbReference type="Proteomes" id="UP000193498">
    <property type="component" value="Unassembled WGS sequence"/>
</dbReference>
<keyword evidence="1" id="KW-0812">Transmembrane</keyword>
<dbReference type="OrthoDB" id="160405at2759"/>
<evidence type="ECO:0000256" key="1">
    <source>
        <dbReference type="SAM" id="Phobius"/>
    </source>
</evidence>
<evidence type="ECO:0000313" key="3">
    <source>
        <dbReference type="Proteomes" id="UP000193498"/>
    </source>
</evidence>
<evidence type="ECO:0000313" key="2">
    <source>
        <dbReference type="EMBL" id="ORX97651.1"/>
    </source>
</evidence>
<keyword evidence="3" id="KW-1185">Reference proteome</keyword>
<dbReference type="EMBL" id="MCFE01000128">
    <property type="protein sequence ID" value="ORX97651.1"/>
    <property type="molecule type" value="Genomic_DNA"/>
</dbReference>
<organism evidence="2 3">
    <name type="scientific">Basidiobolus meristosporus CBS 931.73</name>
    <dbReference type="NCBI Taxonomy" id="1314790"/>
    <lineage>
        <taxon>Eukaryota</taxon>
        <taxon>Fungi</taxon>
        <taxon>Fungi incertae sedis</taxon>
        <taxon>Zoopagomycota</taxon>
        <taxon>Entomophthoromycotina</taxon>
        <taxon>Basidiobolomycetes</taxon>
        <taxon>Basidiobolales</taxon>
        <taxon>Basidiobolaceae</taxon>
        <taxon>Basidiobolus</taxon>
    </lineage>
</organism>
<reference evidence="2 3" key="1">
    <citation type="submission" date="2016-07" db="EMBL/GenBank/DDBJ databases">
        <title>Pervasive Adenine N6-methylation of Active Genes in Fungi.</title>
        <authorList>
            <consortium name="DOE Joint Genome Institute"/>
            <person name="Mondo S.J."/>
            <person name="Dannebaum R.O."/>
            <person name="Kuo R.C."/>
            <person name="Labutti K."/>
            <person name="Haridas S."/>
            <person name="Kuo A."/>
            <person name="Salamov A."/>
            <person name="Ahrendt S.R."/>
            <person name="Lipzen A."/>
            <person name="Sullivan W."/>
            <person name="Andreopoulos W.B."/>
            <person name="Clum A."/>
            <person name="Lindquist E."/>
            <person name="Daum C."/>
            <person name="Ramamoorthy G.K."/>
            <person name="Gryganskyi A."/>
            <person name="Culley D."/>
            <person name="Magnuson J.K."/>
            <person name="James T.Y."/>
            <person name="O'Malley M.A."/>
            <person name="Stajich J.E."/>
            <person name="Spatafora J.W."/>
            <person name="Visel A."/>
            <person name="Grigoriev I.V."/>
        </authorList>
    </citation>
    <scope>NUCLEOTIDE SEQUENCE [LARGE SCALE GENOMIC DNA]</scope>
    <source>
        <strain evidence="2 3">CBS 931.73</strain>
    </source>
</reference>
<name>A0A1Y1YHZ3_9FUNG</name>
<feature type="transmembrane region" description="Helical" evidence="1">
    <location>
        <begin position="23"/>
        <end position="44"/>
    </location>
</feature>
<keyword evidence="1" id="KW-0472">Membrane</keyword>